<proteinExistence type="predicted"/>
<organism evidence="1">
    <name type="scientific">Picea sitchensis</name>
    <name type="common">Sitka spruce</name>
    <name type="synonym">Pinus sitchensis</name>
    <dbReference type="NCBI Taxonomy" id="3332"/>
    <lineage>
        <taxon>Eukaryota</taxon>
        <taxon>Viridiplantae</taxon>
        <taxon>Streptophyta</taxon>
        <taxon>Embryophyta</taxon>
        <taxon>Tracheophyta</taxon>
        <taxon>Spermatophyta</taxon>
        <taxon>Pinopsida</taxon>
        <taxon>Pinidae</taxon>
        <taxon>Conifers I</taxon>
        <taxon>Pinales</taxon>
        <taxon>Pinaceae</taxon>
        <taxon>Picea</taxon>
    </lineage>
</organism>
<protein>
    <submittedName>
        <fullName evidence="1">Uncharacterized protein</fullName>
    </submittedName>
</protein>
<accession>A0A6B9XU62</accession>
<dbReference type="EMBL" id="MK697702">
    <property type="protein sequence ID" value="QHR91633.1"/>
    <property type="molecule type" value="Genomic_DNA"/>
</dbReference>
<evidence type="ECO:0000313" key="1">
    <source>
        <dbReference type="EMBL" id="QHR91633.1"/>
    </source>
</evidence>
<gene>
    <name evidence="1" type="primary">orf05700</name>
    <name evidence="1" type="ORF">Q903MT_gene5668</name>
</gene>
<name>A0A6B9XU62_PICSI</name>
<sequence>MLYYIHIYIGPFGHSCTPLQDRQIQFMDPYITERIRPRIINRGTDYSFLFPKVHVHRRINDQALISLSGTADRHAIQHQSMG</sequence>
<geneLocation type="mitochondrion" evidence="1"/>
<dbReference type="AlphaFoldDB" id="A0A6B9XU62"/>
<reference evidence="1" key="1">
    <citation type="submission" date="2019-03" db="EMBL/GenBank/DDBJ databases">
        <title>Largest Complete Mitochondrial Genome of a Gymnosperm, Sitka Spruce (Picea sitchensis), Indicates Complex Physical Structure.</title>
        <authorList>
            <person name="Jackman S.D."/>
            <person name="Coombe L."/>
            <person name="Warren R."/>
            <person name="Kirk H."/>
            <person name="Trinh E."/>
            <person name="McLeod T."/>
            <person name="Pleasance S."/>
            <person name="Pandoh P."/>
            <person name="Zhao Y."/>
            <person name="Coope R."/>
            <person name="Bousquet J."/>
            <person name="Bohlmann J.C."/>
            <person name="Jones S.J.M."/>
            <person name="Birol I."/>
        </authorList>
    </citation>
    <scope>NUCLEOTIDE SEQUENCE</scope>
    <source>
        <strain evidence="1">Q903</strain>
    </source>
</reference>
<keyword evidence="1" id="KW-0496">Mitochondrion</keyword>